<name>A0A7C1B689_9EURY</name>
<dbReference type="SUPFAM" id="SSF53790">
    <property type="entry name" value="Tetrapyrrole methylase"/>
    <property type="match status" value="1"/>
</dbReference>
<dbReference type="Pfam" id="PF00590">
    <property type="entry name" value="TP_methylase"/>
    <property type="match status" value="1"/>
</dbReference>
<evidence type="ECO:0000256" key="2">
    <source>
        <dbReference type="ARBA" id="ARBA00022573"/>
    </source>
</evidence>
<evidence type="ECO:0000313" key="7">
    <source>
        <dbReference type="EMBL" id="HDM36858.1"/>
    </source>
</evidence>
<evidence type="ECO:0000256" key="5">
    <source>
        <dbReference type="ARBA" id="ARBA00022691"/>
    </source>
</evidence>
<evidence type="ECO:0000256" key="3">
    <source>
        <dbReference type="ARBA" id="ARBA00022603"/>
    </source>
</evidence>
<keyword evidence="4 7" id="KW-0808">Transferase</keyword>
<dbReference type="Proteomes" id="UP000885863">
    <property type="component" value="Unassembled WGS sequence"/>
</dbReference>
<comment type="caution">
    <text evidence="7">The sequence shown here is derived from an EMBL/GenBank/DDBJ whole genome shotgun (WGS) entry which is preliminary data.</text>
</comment>
<keyword evidence="2" id="KW-0169">Cobalamin biosynthesis</keyword>
<gene>
    <name evidence="7" type="primary">cobJ</name>
    <name evidence="7" type="ORF">ENG09_06420</name>
</gene>
<dbReference type="GO" id="GO:0009236">
    <property type="term" value="P:cobalamin biosynthetic process"/>
    <property type="evidence" value="ECO:0007669"/>
    <property type="project" value="UniProtKB-UniPathway"/>
</dbReference>
<evidence type="ECO:0000256" key="4">
    <source>
        <dbReference type="ARBA" id="ARBA00022679"/>
    </source>
</evidence>
<dbReference type="EC" id="2.1.1.131" evidence="7"/>
<dbReference type="InterPro" id="IPR051810">
    <property type="entry name" value="Precorrin_MeTrfase"/>
</dbReference>
<dbReference type="PANTHER" id="PTHR47036:SF1">
    <property type="entry name" value="COBALT-FACTOR III C(17)-METHYLTRANSFERASE-RELATED"/>
    <property type="match status" value="1"/>
</dbReference>
<dbReference type="InterPro" id="IPR006363">
    <property type="entry name" value="Cbl_synth_CobJ/CibH_dom"/>
</dbReference>
<keyword evidence="3 7" id="KW-0489">Methyltransferase</keyword>
<proteinExistence type="predicted"/>
<dbReference type="Gene3D" id="3.30.950.10">
    <property type="entry name" value="Methyltransferase, Cobalt-precorrin-4 Transmethylase, Domain 2"/>
    <property type="match status" value="1"/>
</dbReference>
<comment type="pathway">
    <text evidence="1">Cofactor biosynthesis; adenosylcobalamin biosynthesis.</text>
</comment>
<dbReference type="InterPro" id="IPR014777">
    <property type="entry name" value="4pyrrole_Mease_sub1"/>
</dbReference>
<dbReference type="InterPro" id="IPR035996">
    <property type="entry name" value="4pyrrol_Methylase_sf"/>
</dbReference>
<dbReference type="PANTHER" id="PTHR47036">
    <property type="entry name" value="COBALT-FACTOR III C(17)-METHYLTRANSFERASE-RELATED"/>
    <property type="match status" value="1"/>
</dbReference>
<dbReference type="GO" id="GO:0030789">
    <property type="term" value="F:precorrin-3B C17-methyltransferase activity"/>
    <property type="evidence" value="ECO:0007669"/>
    <property type="project" value="UniProtKB-EC"/>
</dbReference>
<dbReference type="CDD" id="cd11646">
    <property type="entry name" value="Precorrin_3B_C17_MT"/>
    <property type="match status" value="1"/>
</dbReference>
<dbReference type="Gene3D" id="3.40.1010.10">
    <property type="entry name" value="Cobalt-precorrin-4 Transmethylase, Domain 1"/>
    <property type="match status" value="1"/>
</dbReference>
<feature type="domain" description="Tetrapyrrole methylase" evidence="6">
    <location>
        <begin position="9"/>
        <end position="214"/>
    </location>
</feature>
<sequence>MLRLQSQGRLYIVGIGPGGREYRSRRAEEAIREAEYIIGNESYLELIEDLTKGKRIIKSRMGEEIDRAKRALVLSEEHKVAIVSGGDPNVYGMAGIVLEVAEKSGRDFDIEIIPGITSANAVASVLGAPLNNDFAVISLSDLLTPWEVIERNLSAVAEAEFVIVLYNPRSRSRAGNFKRAIEIIRRFRADDTPVGIVKNCTREGERRIITNLRSVLTYDDEVDMHTTVIIGNRESRIWKDWIITPRGYHRKYRI</sequence>
<organism evidence="7">
    <name type="scientific">Candidatus Syntropharchaeum butanivorans</name>
    <dbReference type="NCBI Taxonomy" id="1839936"/>
    <lineage>
        <taxon>Archaea</taxon>
        <taxon>Methanobacteriati</taxon>
        <taxon>Methanobacteriota</taxon>
        <taxon>Stenosarchaea group</taxon>
        <taxon>Methanomicrobia</taxon>
        <taxon>Methanosarcinales</taxon>
        <taxon>ANME-2 cluster</taxon>
        <taxon>Candidatus Syntropharchaeum</taxon>
    </lineage>
</organism>
<evidence type="ECO:0000259" key="6">
    <source>
        <dbReference type="Pfam" id="PF00590"/>
    </source>
</evidence>
<dbReference type="NCBIfam" id="TIGR01466">
    <property type="entry name" value="cobJ_cbiH"/>
    <property type="match status" value="1"/>
</dbReference>
<dbReference type="InterPro" id="IPR000878">
    <property type="entry name" value="4pyrrol_Mease"/>
</dbReference>
<evidence type="ECO:0000256" key="1">
    <source>
        <dbReference type="ARBA" id="ARBA00004953"/>
    </source>
</evidence>
<keyword evidence="5" id="KW-0949">S-adenosyl-L-methionine</keyword>
<accession>A0A7C1B689</accession>
<reference evidence="7" key="1">
    <citation type="journal article" date="2020" name="mSystems">
        <title>Genome- and Community-Level Interaction Insights into Carbon Utilization and Element Cycling Functions of Hydrothermarchaeota in Hydrothermal Sediment.</title>
        <authorList>
            <person name="Zhou Z."/>
            <person name="Liu Y."/>
            <person name="Xu W."/>
            <person name="Pan J."/>
            <person name="Luo Z.H."/>
            <person name="Li M."/>
        </authorList>
    </citation>
    <scope>NUCLEOTIDE SEQUENCE [LARGE SCALE GENOMIC DNA]</scope>
    <source>
        <strain evidence="7">HyVt-185</strain>
    </source>
</reference>
<dbReference type="InterPro" id="IPR014776">
    <property type="entry name" value="4pyrrole_Mease_sub2"/>
</dbReference>
<dbReference type="GO" id="GO:0032259">
    <property type="term" value="P:methylation"/>
    <property type="evidence" value="ECO:0007669"/>
    <property type="project" value="UniProtKB-KW"/>
</dbReference>
<dbReference type="EMBL" id="DQZR01000266">
    <property type="protein sequence ID" value="HDM36858.1"/>
    <property type="molecule type" value="Genomic_DNA"/>
</dbReference>
<protein>
    <submittedName>
        <fullName evidence="7">Precorrin-3B C(17)-methyltransferase</fullName>
        <ecNumber evidence="7">2.1.1.131</ecNumber>
    </submittedName>
</protein>
<dbReference type="UniPathway" id="UPA00148"/>
<dbReference type="AlphaFoldDB" id="A0A7C1B689"/>